<dbReference type="InParanoid" id="A0A6P8QVL7"/>
<reference evidence="4" key="1">
    <citation type="submission" date="2025-08" db="UniProtKB">
        <authorList>
            <consortium name="RefSeq"/>
        </authorList>
    </citation>
    <scope>IDENTIFICATION</scope>
</reference>
<dbReference type="OrthoDB" id="9907264at2759"/>
<dbReference type="PANTHER" id="PTHR46888:SF15">
    <property type="entry name" value="ZINC FINGER AND SCAN DOMAIN-CONTAINING PROTEIN 12-LIKE"/>
    <property type="match status" value="1"/>
</dbReference>
<evidence type="ECO:0000313" key="4">
    <source>
        <dbReference type="RefSeq" id="XP_033799890.1"/>
    </source>
</evidence>
<organism evidence="3 4">
    <name type="scientific">Geotrypetes seraphini</name>
    <name type="common">Gaboon caecilian</name>
    <name type="synonym">Caecilia seraphini</name>
    <dbReference type="NCBI Taxonomy" id="260995"/>
    <lineage>
        <taxon>Eukaryota</taxon>
        <taxon>Metazoa</taxon>
        <taxon>Chordata</taxon>
        <taxon>Craniata</taxon>
        <taxon>Vertebrata</taxon>
        <taxon>Euteleostomi</taxon>
        <taxon>Amphibia</taxon>
        <taxon>Gymnophiona</taxon>
        <taxon>Geotrypetes</taxon>
    </lineage>
</organism>
<dbReference type="InterPro" id="IPR021109">
    <property type="entry name" value="Peptidase_aspartic_dom_sf"/>
</dbReference>
<dbReference type="Proteomes" id="UP000515159">
    <property type="component" value="Chromosome 5"/>
</dbReference>
<dbReference type="Pfam" id="PF13975">
    <property type="entry name" value="gag-asp_proteas"/>
    <property type="match status" value="1"/>
</dbReference>
<sequence>MDVQQLFTLLASERQKQTEDLKAVLQSNQDLWRASQAETGRRHAELVQAMGDQTRTLAQLFQGTGGTGTGSTSPMGALVGPSLISNMQVCKMGPNDAPDDFLVAFERMAVAAGWPEQQWATRLIPCLAGTALTAYQTLSPELANNYRAIKNHILDYLGFTREHYRQEFRGAHMGDKERPKALLHRLRKLAERWLQPCLGDAQALLAEILHEQFLEAVPKNLKSWIQRQGSRSLAQVIDLAEAYLDSQTTTLPVGDRQGNGWHNRGQATPARSHSGHQERVPQRGRKVPDPMGGCKKTMISPIGGKSGPQQSRGERQVNLLGDQFPLNHTHEGYRVTVQVEGQPVVAFLDSGASQSMIKTQVWDTIQIGKEGVSLEGPKVSIRCIHGDIHEYETHWTRVQFGAREDSLLVAVVPGAPYDMILGRDWEGWSGVWNTEQVLVNTRAQCQKEGTPEEDLGQTFPFLGEIFQEGTSRGPRPSKAQLKRQKWQRRQALAHTAHQREVPSIPDRVIQTFTTFQAEQKALRDGRTGVPSCQMGHAEFRTLFGWTGVHISD</sequence>
<dbReference type="FunCoup" id="A0A6P8QVL7">
    <property type="interactions" value="4074"/>
</dbReference>
<accession>A0A6P8QVL7</accession>
<feature type="region of interest" description="Disordered" evidence="1">
    <location>
        <begin position="250"/>
        <end position="313"/>
    </location>
</feature>
<dbReference type="RefSeq" id="XP_033799890.1">
    <property type="nucleotide sequence ID" value="XM_033943999.1"/>
</dbReference>
<dbReference type="Gene3D" id="1.10.4020.10">
    <property type="entry name" value="DNA breaking-rejoining enzymes"/>
    <property type="match status" value="1"/>
</dbReference>
<evidence type="ECO:0000256" key="1">
    <source>
        <dbReference type="SAM" id="MobiDB-lite"/>
    </source>
</evidence>
<dbReference type="SUPFAM" id="SSF47353">
    <property type="entry name" value="Retrovirus capsid dimerization domain-like"/>
    <property type="match status" value="1"/>
</dbReference>
<dbReference type="CDD" id="cd00303">
    <property type="entry name" value="retropepsin_like"/>
    <property type="match status" value="1"/>
</dbReference>
<name>A0A6P8QVL7_GEOSA</name>
<protein>
    <submittedName>
        <fullName evidence="4">Uncharacterized protein LOC117360304</fullName>
    </submittedName>
</protein>
<evidence type="ECO:0000259" key="2">
    <source>
        <dbReference type="PROSITE" id="PS50804"/>
    </source>
</evidence>
<dbReference type="InterPro" id="IPR038269">
    <property type="entry name" value="SCAN_sf"/>
</dbReference>
<dbReference type="GeneID" id="117360304"/>
<dbReference type="Gene3D" id="2.40.70.10">
    <property type="entry name" value="Acid Proteases"/>
    <property type="match status" value="1"/>
</dbReference>
<dbReference type="AlphaFoldDB" id="A0A6P8QVL7"/>
<dbReference type="KEGG" id="gsh:117360304"/>
<dbReference type="Pfam" id="PF02023">
    <property type="entry name" value="SCAN"/>
    <property type="match status" value="1"/>
</dbReference>
<dbReference type="SMART" id="SM00431">
    <property type="entry name" value="SCAN"/>
    <property type="match status" value="1"/>
</dbReference>
<proteinExistence type="predicted"/>
<dbReference type="InterPro" id="IPR003309">
    <property type="entry name" value="SCAN_dom"/>
</dbReference>
<keyword evidence="3" id="KW-1185">Reference proteome</keyword>
<dbReference type="PROSITE" id="PS50804">
    <property type="entry name" value="SCAN_BOX"/>
    <property type="match status" value="1"/>
</dbReference>
<feature type="domain" description="SCAN box" evidence="2">
    <location>
        <begin position="165"/>
        <end position="241"/>
    </location>
</feature>
<evidence type="ECO:0000313" key="3">
    <source>
        <dbReference type="Proteomes" id="UP000515159"/>
    </source>
</evidence>
<dbReference type="SUPFAM" id="SSF50630">
    <property type="entry name" value="Acid proteases"/>
    <property type="match status" value="1"/>
</dbReference>
<dbReference type="PANTHER" id="PTHR46888">
    <property type="entry name" value="ZINC KNUCKLE DOMAINCONTAINING PROTEIN-RELATED"/>
    <property type="match status" value="1"/>
</dbReference>
<gene>
    <name evidence="4" type="primary">LOC117360304</name>
</gene>